<dbReference type="PANTHER" id="PTHR15414:SF5">
    <property type="entry name" value="PROTEIN OS-9"/>
    <property type="match status" value="1"/>
</dbReference>
<keyword evidence="9" id="KW-1185">Reference proteome</keyword>
<feature type="domain" description="MRH" evidence="7">
    <location>
        <begin position="115"/>
        <end position="238"/>
    </location>
</feature>
<protein>
    <recommendedName>
        <fullName evidence="7">MRH domain-containing protein</fullName>
    </recommendedName>
</protein>
<dbReference type="Proteomes" id="UP001642483">
    <property type="component" value="Unassembled WGS sequence"/>
</dbReference>
<feature type="region of interest" description="Disordered" evidence="6">
    <location>
        <begin position="551"/>
        <end position="573"/>
    </location>
</feature>
<dbReference type="InterPro" id="IPR045149">
    <property type="entry name" value="OS-9-like"/>
</dbReference>
<evidence type="ECO:0000256" key="6">
    <source>
        <dbReference type="SAM" id="MobiDB-lite"/>
    </source>
</evidence>
<evidence type="ECO:0000256" key="2">
    <source>
        <dbReference type="ARBA" id="ARBA00022729"/>
    </source>
</evidence>
<evidence type="ECO:0000313" key="9">
    <source>
        <dbReference type="Proteomes" id="UP001642483"/>
    </source>
</evidence>
<comment type="caution">
    <text evidence="8">The sequence shown here is derived from an EMBL/GenBank/DDBJ whole genome shotgun (WGS) entry which is preliminary data.</text>
</comment>
<dbReference type="InterPro" id="IPR044865">
    <property type="entry name" value="MRH_dom"/>
</dbReference>
<name>A0ABP0FZ52_CLALP</name>
<gene>
    <name evidence="8" type="ORF">CVLEPA_LOCUS14847</name>
</gene>
<sequence length="573" mass="65524">MAVMENDVITMVLDFDAILGYLVFLFFCIELNVDGGFLNIEELKEQKYVVDILQDPINAAEVNLSEGVQLASKHGQNYFCKFPEKVLKMAGQTDTESRLPSSYPITKLLESLKEEPCMKIVNGWWTYELCYGKEIQQYHSDDGVPSGDIISLGSFESDFDWDDEKQIKAKMFKRSHVQRYHTQYYTNGTKCDVINHKRDTEIRYYCDESATEAYIERVDEPSTCSYIITVRTHILCPHPHTRLIAASKSYDIVCQPMLSSSSYMQYHDRLSHDALRAYEEANALLKEKRNRLLQLLLELKKSQTQIKTMNMASPLSFSGSGESFPDTALEQLSQPNDQYDMTKEKAIGFIERFAPVDQVLTLSDKQRAALFRDVVKLVEAIGHLPTADMARMAQVEIITFFERQVMSSPNFFTRLVEGLGLDPSTIEDQIDKTNLESDDDVRIKVRHYQAGKEPDVEDDELDIDEVDPALKKFEDELTNELKAVGFSFPSRIEVHLVTNNKDGEQRSLTETEAQQFKDMLLDVMGGSSKEEKAKERYSRIENTYSLVFEDSDASFESKNTDNKKHSSTSSRNA</sequence>
<evidence type="ECO:0000256" key="5">
    <source>
        <dbReference type="SAM" id="Coils"/>
    </source>
</evidence>
<dbReference type="Gene3D" id="2.70.130.10">
    <property type="entry name" value="Mannose-6-phosphate receptor binding domain"/>
    <property type="match status" value="1"/>
</dbReference>
<proteinExistence type="predicted"/>
<feature type="coiled-coil region" evidence="5">
    <location>
        <begin position="275"/>
        <end position="305"/>
    </location>
</feature>
<keyword evidence="3" id="KW-0256">Endoplasmic reticulum</keyword>
<keyword evidence="5" id="KW-0175">Coiled coil</keyword>
<evidence type="ECO:0000256" key="4">
    <source>
        <dbReference type="ARBA" id="ARBA00023157"/>
    </source>
</evidence>
<dbReference type="PANTHER" id="PTHR15414">
    <property type="entry name" value="OS-9-RELATED"/>
    <property type="match status" value="1"/>
</dbReference>
<evidence type="ECO:0000313" key="8">
    <source>
        <dbReference type="EMBL" id="CAK8683821.1"/>
    </source>
</evidence>
<dbReference type="InterPro" id="IPR012913">
    <property type="entry name" value="OS9-like_dom"/>
</dbReference>
<dbReference type="InterPro" id="IPR009011">
    <property type="entry name" value="Man6P_isomerase_rcpt-bd_dom_sf"/>
</dbReference>
<evidence type="ECO:0000259" key="7">
    <source>
        <dbReference type="PROSITE" id="PS51914"/>
    </source>
</evidence>
<dbReference type="SUPFAM" id="SSF50911">
    <property type="entry name" value="Mannose 6-phosphate receptor domain"/>
    <property type="match status" value="1"/>
</dbReference>
<dbReference type="PROSITE" id="PS51914">
    <property type="entry name" value="MRH"/>
    <property type="match status" value="1"/>
</dbReference>
<comment type="subcellular location">
    <subcellularLocation>
        <location evidence="1">Endoplasmic reticulum</location>
    </subcellularLocation>
</comment>
<keyword evidence="4" id="KW-1015">Disulfide bond</keyword>
<evidence type="ECO:0000256" key="3">
    <source>
        <dbReference type="ARBA" id="ARBA00022824"/>
    </source>
</evidence>
<keyword evidence="2" id="KW-0732">Signal</keyword>
<reference evidence="8 9" key="1">
    <citation type="submission" date="2024-02" db="EMBL/GenBank/DDBJ databases">
        <authorList>
            <person name="Daric V."/>
            <person name="Darras S."/>
        </authorList>
    </citation>
    <scope>NUCLEOTIDE SEQUENCE [LARGE SCALE GENOMIC DNA]</scope>
</reference>
<dbReference type="EMBL" id="CAWYQH010000097">
    <property type="protein sequence ID" value="CAK8683821.1"/>
    <property type="molecule type" value="Genomic_DNA"/>
</dbReference>
<organism evidence="8 9">
    <name type="scientific">Clavelina lepadiformis</name>
    <name type="common">Light-bulb sea squirt</name>
    <name type="synonym">Ascidia lepadiformis</name>
    <dbReference type="NCBI Taxonomy" id="159417"/>
    <lineage>
        <taxon>Eukaryota</taxon>
        <taxon>Metazoa</taxon>
        <taxon>Chordata</taxon>
        <taxon>Tunicata</taxon>
        <taxon>Ascidiacea</taxon>
        <taxon>Aplousobranchia</taxon>
        <taxon>Clavelinidae</taxon>
        <taxon>Clavelina</taxon>
    </lineage>
</organism>
<evidence type="ECO:0000256" key="1">
    <source>
        <dbReference type="ARBA" id="ARBA00004240"/>
    </source>
</evidence>
<accession>A0ABP0FZ52</accession>
<dbReference type="Pfam" id="PF07915">
    <property type="entry name" value="PRKCSH"/>
    <property type="match status" value="1"/>
</dbReference>